<proteinExistence type="predicted"/>
<evidence type="ECO:0000256" key="2">
    <source>
        <dbReference type="ARBA" id="ARBA00022801"/>
    </source>
</evidence>
<dbReference type="GO" id="GO:0006935">
    <property type="term" value="P:chemotaxis"/>
    <property type="evidence" value="ECO:0007669"/>
    <property type="project" value="UniProtKB-KW"/>
</dbReference>
<dbReference type="PANTHER" id="PTHR43693">
    <property type="entry name" value="PROTEIN PHOSPHATASE CHEZ"/>
    <property type="match status" value="1"/>
</dbReference>
<dbReference type="InterPro" id="IPR007597">
    <property type="entry name" value="CheC"/>
</dbReference>
<name>A0A518CPG5_9PLAN</name>
<dbReference type="GO" id="GO:0016787">
    <property type="term" value="F:hydrolase activity"/>
    <property type="evidence" value="ECO:0007669"/>
    <property type="project" value="UniProtKB-KW"/>
</dbReference>
<evidence type="ECO:0000259" key="3">
    <source>
        <dbReference type="Pfam" id="PF04509"/>
    </source>
</evidence>
<dbReference type="RefSeq" id="WP_144996339.1">
    <property type="nucleotide sequence ID" value="NZ_CP036281.1"/>
</dbReference>
<keyword evidence="4" id="KW-0966">Cell projection</keyword>
<dbReference type="InterPro" id="IPR028976">
    <property type="entry name" value="CheC-like_sf"/>
</dbReference>
<dbReference type="Pfam" id="PF04509">
    <property type="entry name" value="CheC"/>
    <property type="match status" value="1"/>
</dbReference>
<feature type="domain" description="CheC-like protein" evidence="3">
    <location>
        <begin position="6"/>
        <end position="42"/>
    </location>
</feature>
<dbReference type="Proteomes" id="UP000317178">
    <property type="component" value="Chromosome"/>
</dbReference>
<keyword evidence="4" id="KW-0969">Cilium</keyword>
<keyword evidence="2" id="KW-0378">Hydrolase</keyword>
<keyword evidence="5" id="KW-1185">Reference proteome</keyword>
<evidence type="ECO:0000256" key="1">
    <source>
        <dbReference type="ARBA" id="ARBA00022500"/>
    </source>
</evidence>
<keyword evidence="1" id="KW-0145">Chemotaxis</keyword>
<dbReference type="EMBL" id="CP036281">
    <property type="protein sequence ID" value="QDU81126.1"/>
    <property type="molecule type" value="Genomic_DNA"/>
</dbReference>
<dbReference type="KEGG" id="plon:Pla110_28630"/>
<dbReference type="CDD" id="cd17910">
    <property type="entry name" value="CheC_ClassII"/>
    <property type="match status" value="1"/>
</dbReference>
<reference evidence="4 5" key="1">
    <citation type="submission" date="2019-02" db="EMBL/GenBank/DDBJ databases">
        <title>Deep-cultivation of Planctomycetes and their phenomic and genomic characterization uncovers novel biology.</title>
        <authorList>
            <person name="Wiegand S."/>
            <person name="Jogler M."/>
            <person name="Boedeker C."/>
            <person name="Pinto D."/>
            <person name="Vollmers J."/>
            <person name="Rivas-Marin E."/>
            <person name="Kohn T."/>
            <person name="Peeters S.H."/>
            <person name="Heuer A."/>
            <person name="Rast P."/>
            <person name="Oberbeckmann S."/>
            <person name="Bunk B."/>
            <person name="Jeske O."/>
            <person name="Meyerdierks A."/>
            <person name="Storesund J.E."/>
            <person name="Kallscheuer N."/>
            <person name="Luecker S."/>
            <person name="Lage O.M."/>
            <person name="Pohl T."/>
            <person name="Merkel B.J."/>
            <person name="Hornburger P."/>
            <person name="Mueller R.-W."/>
            <person name="Bruemmer F."/>
            <person name="Labrenz M."/>
            <person name="Spormann A.M."/>
            <person name="Op den Camp H."/>
            <person name="Overmann J."/>
            <person name="Amann R."/>
            <person name="Jetten M.S.M."/>
            <person name="Mascher T."/>
            <person name="Medema M.H."/>
            <person name="Devos D.P."/>
            <person name="Kaster A.-K."/>
            <person name="Ovreas L."/>
            <person name="Rohde M."/>
            <person name="Galperin M.Y."/>
            <person name="Jogler C."/>
        </authorList>
    </citation>
    <scope>NUCLEOTIDE SEQUENCE [LARGE SCALE GENOMIC DNA]</scope>
    <source>
        <strain evidence="4 5">Pla110</strain>
    </source>
</reference>
<dbReference type="OrthoDB" id="9812187at2"/>
<dbReference type="PANTHER" id="PTHR43693:SF1">
    <property type="entry name" value="PROTEIN PHOSPHATASE CHEZ"/>
    <property type="match status" value="1"/>
</dbReference>
<keyword evidence="4" id="KW-0282">Flagellum</keyword>
<accession>A0A518CPG5</accession>
<dbReference type="SUPFAM" id="SSF103039">
    <property type="entry name" value="CheC-like"/>
    <property type="match status" value="1"/>
</dbReference>
<gene>
    <name evidence="4" type="ORF">Pla110_28630</name>
</gene>
<dbReference type="Gene3D" id="3.40.1550.10">
    <property type="entry name" value="CheC-like"/>
    <property type="match status" value="1"/>
</dbReference>
<evidence type="ECO:0000313" key="4">
    <source>
        <dbReference type="EMBL" id="QDU81126.1"/>
    </source>
</evidence>
<sequence>MNTTVEQLDALAEIINIGTGRAAAALSEITDSWIELSVPRVVACSPRDVSLHVDQTDSDSQTLICQKFQGGLNGQASLSFPSKSALSLAHFVGDVEDEADEFDFDLEGILEEVGNIVLNAVLGSVSNLFECGLDYSLPEFLPQIDLLSYMQNNVTEEAGEELTILVANANFNIASRDIRGSLIIVFQVECLRRLLAKVLDD</sequence>
<evidence type="ECO:0000313" key="5">
    <source>
        <dbReference type="Proteomes" id="UP000317178"/>
    </source>
</evidence>
<dbReference type="AlphaFoldDB" id="A0A518CPG5"/>
<organism evidence="4 5">
    <name type="scientific">Polystyrenella longa</name>
    <dbReference type="NCBI Taxonomy" id="2528007"/>
    <lineage>
        <taxon>Bacteria</taxon>
        <taxon>Pseudomonadati</taxon>
        <taxon>Planctomycetota</taxon>
        <taxon>Planctomycetia</taxon>
        <taxon>Planctomycetales</taxon>
        <taxon>Planctomycetaceae</taxon>
        <taxon>Polystyrenella</taxon>
    </lineage>
</organism>
<protein>
    <submittedName>
        <fullName evidence="4">Flagellar motor switch protein</fullName>
    </submittedName>
</protein>
<dbReference type="InterPro" id="IPR050992">
    <property type="entry name" value="CheZ_family_phosphatases"/>
</dbReference>